<evidence type="ECO:0000313" key="6">
    <source>
        <dbReference type="EMBL" id="NRF71100.1"/>
    </source>
</evidence>
<dbReference type="Pfam" id="PF02518">
    <property type="entry name" value="HATPase_c"/>
    <property type="match status" value="1"/>
</dbReference>
<protein>
    <recommendedName>
        <fullName evidence="2">histidine kinase</fullName>
        <ecNumber evidence="2">2.7.13.3</ecNumber>
    </recommendedName>
</protein>
<sequence length="156" mass="16946">MKLEPVVWAEVLDEVAATLRPLAQQKGLVFELRLPAQPLSLRTDRRTLSQIAINLIGNAIKFTETGGVTVELLQIGDGAQACTEVRITDTGIGIKPEDADRLFQAFSQLDSGSMRRHEGTGLGLHLSQKLAQLIGGRITLHSEFGRGSCFTLRIPA</sequence>
<dbReference type="InterPro" id="IPR003594">
    <property type="entry name" value="HATPase_dom"/>
</dbReference>
<dbReference type="InterPro" id="IPR004358">
    <property type="entry name" value="Sig_transdc_His_kin-like_C"/>
</dbReference>
<keyword evidence="4" id="KW-0418">Kinase</keyword>
<reference evidence="6 7" key="1">
    <citation type="submission" date="2020-05" db="EMBL/GenBank/DDBJ databases">
        <title>Aquincola sp. isolate from soil.</title>
        <authorList>
            <person name="Han J."/>
            <person name="Kim D.-U."/>
        </authorList>
    </citation>
    <scope>NUCLEOTIDE SEQUENCE [LARGE SCALE GENOMIC DNA]</scope>
    <source>
        <strain evidence="6 7">S2</strain>
    </source>
</reference>
<keyword evidence="7" id="KW-1185">Reference proteome</keyword>
<name>A0ABX2EQV6_9BURK</name>
<dbReference type="Proteomes" id="UP000737171">
    <property type="component" value="Unassembled WGS sequence"/>
</dbReference>
<dbReference type="PRINTS" id="PR00344">
    <property type="entry name" value="BCTRLSENSOR"/>
</dbReference>
<dbReference type="EC" id="2.7.13.3" evidence="2"/>
<comment type="caution">
    <text evidence="6">The sequence shown here is derived from an EMBL/GenBank/DDBJ whole genome shotgun (WGS) entry which is preliminary data.</text>
</comment>
<evidence type="ECO:0000256" key="2">
    <source>
        <dbReference type="ARBA" id="ARBA00012438"/>
    </source>
</evidence>
<dbReference type="InterPro" id="IPR036890">
    <property type="entry name" value="HATPase_C_sf"/>
</dbReference>
<dbReference type="Gene3D" id="3.30.565.10">
    <property type="entry name" value="Histidine kinase-like ATPase, C-terminal domain"/>
    <property type="match status" value="1"/>
</dbReference>
<dbReference type="SUPFAM" id="SSF55874">
    <property type="entry name" value="ATPase domain of HSP90 chaperone/DNA topoisomerase II/histidine kinase"/>
    <property type="match status" value="1"/>
</dbReference>
<evidence type="ECO:0000256" key="3">
    <source>
        <dbReference type="ARBA" id="ARBA00022679"/>
    </source>
</evidence>
<dbReference type="EMBL" id="JABRWJ010000010">
    <property type="protein sequence ID" value="NRF71100.1"/>
    <property type="molecule type" value="Genomic_DNA"/>
</dbReference>
<gene>
    <name evidence="6" type="ORF">HLB44_29270</name>
</gene>
<dbReference type="CDD" id="cd16922">
    <property type="entry name" value="HATPase_EvgS-ArcB-TorS-like"/>
    <property type="match status" value="1"/>
</dbReference>
<accession>A0ABX2EQV6</accession>
<evidence type="ECO:0000259" key="5">
    <source>
        <dbReference type="PROSITE" id="PS50109"/>
    </source>
</evidence>
<organism evidence="6 7">
    <name type="scientific">Pseudaquabacterium terrae</name>
    <dbReference type="NCBI Taxonomy" id="2732868"/>
    <lineage>
        <taxon>Bacteria</taxon>
        <taxon>Pseudomonadati</taxon>
        <taxon>Pseudomonadota</taxon>
        <taxon>Betaproteobacteria</taxon>
        <taxon>Burkholderiales</taxon>
        <taxon>Sphaerotilaceae</taxon>
        <taxon>Pseudaquabacterium</taxon>
    </lineage>
</organism>
<comment type="catalytic activity">
    <reaction evidence="1">
        <text>ATP + protein L-histidine = ADP + protein N-phospho-L-histidine.</text>
        <dbReference type="EC" id="2.7.13.3"/>
    </reaction>
</comment>
<evidence type="ECO:0000256" key="4">
    <source>
        <dbReference type="ARBA" id="ARBA00022777"/>
    </source>
</evidence>
<dbReference type="InterPro" id="IPR005467">
    <property type="entry name" value="His_kinase_dom"/>
</dbReference>
<keyword evidence="3" id="KW-0808">Transferase</keyword>
<evidence type="ECO:0000256" key="1">
    <source>
        <dbReference type="ARBA" id="ARBA00000085"/>
    </source>
</evidence>
<dbReference type="PROSITE" id="PS50109">
    <property type="entry name" value="HIS_KIN"/>
    <property type="match status" value="1"/>
</dbReference>
<dbReference type="PANTHER" id="PTHR43047">
    <property type="entry name" value="TWO-COMPONENT HISTIDINE PROTEIN KINASE"/>
    <property type="match status" value="1"/>
</dbReference>
<feature type="domain" description="Histidine kinase" evidence="5">
    <location>
        <begin position="1"/>
        <end position="156"/>
    </location>
</feature>
<evidence type="ECO:0000313" key="7">
    <source>
        <dbReference type="Proteomes" id="UP000737171"/>
    </source>
</evidence>
<dbReference type="SMART" id="SM00387">
    <property type="entry name" value="HATPase_c"/>
    <property type="match status" value="1"/>
</dbReference>
<proteinExistence type="predicted"/>